<evidence type="ECO:0000259" key="2">
    <source>
        <dbReference type="Pfam" id="PF06722"/>
    </source>
</evidence>
<evidence type="ECO:0000313" key="3">
    <source>
        <dbReference type="EMBL" id="MDE8647608.1"/>
    </source>
</evidence>
<feature type="domain" description="Glycosyltransferase family 28 N-terminal" evidence="1">
    <location>
        <begin position="3"/>
        <end position="55"/>
    </location>
</feature>
<dbReference type="InterPro" id="IPR050426">
    <property type="entry name" value="Glycosyltransferase_28"/>
</dbReference>
<dbReference type="CDD" id="cd03784">
    <property type="entry name" value="GT1_Gtf-like"/>
    <property type="match status" value="1"/>
</dbReference>
<name>A0AAW6LP70_RHOSG</name>
<protein>
    <submittedName>
        <fullName evidence="3">Glycosyltransferase</fullName>
    </submittedName>
</protein>
<dbReference type="Pfam" id="PF06722">
    <property type="entry name" value="EryCIII-like_C"/>
    <property type="match status" value="1"/>
</dbReference>
<dbReference type="Pfam" id="PF03033">
    <property type="entry name" value="Glyco_transf_28"/>
    <property type="match status" value="1"/>
</dbReference>
<dbReference type="EMBL" id="JARDXE010000014">
    <property type="protein sequence ID" value="MDE8647608.1"/>
    <property type="molecule type" value="Genomic_DNA"/>
</dbReference>
<dbReference type="FunFam" id="3.40.50.2000:FF:000009">
    <property type="entry name" value="Sterol 3-beta-glucosyltransferase UGT80A2"/>
    <property type="match status" value="1"/>
</dbReference>
<reference evidence="3" key="1">
    <citation type="submission" date="2023-02" db="EMBL/GenBank/DDBJ databases">
        <title>A novel hydrolase synthesized by Rhodococcus erythropolis HQ is responsible for the detoxification of Zearalenone.</title>
        <authorList>
            <person name="Hu J."/>
            <person name="Xu J."/>
        </authorList>
    </citation>
    <scope>NUCLEOTIDE SEQUENCE</scope>
    <source>
        <strain evidence="3">HQ</strain>
    </source>
</reference>
<dbReference type="InterPro" id="IPR004276">
    <property type="entry name" value="GlycoTrans_28_N"/>
</dbReference>
<evidence type="ECO:0000313" key="4">
    <source>
        <dbReference type="Proteomes" id="UP001217325"/>
    </source>
</evidence>
<comment type="caution">
    <text evidence="3">The sequence shown here is derived from an EMBL/GenBank/DDBJ whole genome shotgun (WGS) entry which is preliminary data.</text>
</comment>
<feature type="domain" description="Erythromycin biosynthesis protein CIII-like C-terminal" evidence="2">
    <location>
        <begin position="301"/>
        <end position="394"/>
    </location>
</feature>
<dbReference type="SUPFAM" id="SSF53756">
    <property type="entry name" value="UDP-Glycosyltransferase/glycogen phosphorylase"/>
    <property type="match status" value="1"/>
</dbReference>
<evidence type="ECO:0000259" key="1">
    <source>
        <dbReference type="Pfam" id="PF03033"/>
    </source>
</evidence>
<dbReference type="InterPro" id="IPR010610">
    <property type="entry name" value="EryCIII-like_C"/>
</dbReference>
<accession>A0AAW6LP70</accession>
<proteinExistence type="predicted"/>
<dbReference type="Proteomes" id="UP001217325">
    <property type="component" value="Unassembled WGS sequence"/>
</dbReference>
<gene>
    <name evidence="3" type="ORF">PXH69_21775</name>
</gene>
<dbReference type="PANTHER" id="PTHR48050">
    <property type="entry name" value="STEROL 3-BETA-GLUCOSYLTRANSFERASE"/>
    <property type="match status" value="1"/>
</dbReference>
<dbReference type="InterPro" id="IPR002213">
    <property type="entry name" value="UDP_glucos_trans"/>
</dbReference>
<organism evidence="3 4">
    <name type="scientific">Rhodococcus qingshengii</name>
    <dbReference type="NCBI Taxonomy" id="334542"/>
    <lineage>
        <taxon>Bacteria</taxon>
        <taxon>Bacillati</taxon>
        <taxon>Actinomycetota</taxon>
        <taxon>Actinomycetes</taxon>
        <taxon>Mycobacteriales</taxon>
        <taxon>Nocardiaceae</taxon>
        <taxon>Rhodococcus</taxon>
        <taxon>Rhodococcus erythropolis group</taxon>
    </lineage>
</organism>
<dbReference type="RefSeq" id="WP_275232173.1">
    <property type="nucleotide sequence ID" value="NZ_JARDXE010000014.1"/>
</dbReference>
<dbReference type="GO" id="GO:0033072">
    <property type="term" value="P:vancomycin biosynthetic process"/>
    <property type="evidence" value="ECO:0007669"/>
    <property type="project" value="UniProtKB-ARBA"/>
</dbReference>
<sequence>MKVAVLSLGSRGDFEPNLAVAEELRTRGHDVALTTNTANLARAHGAGFDAVEIPVDLGPILKQFMASRNLVKFGLEIARLESRSGSDIDDALIAGSAGADAIVTSPMTILRAQCIAEVGRQPLIVNLPYPLERSNEYHPSFVGDFSVPTALRRPAHAVFEQVHMQSNWMPMRKLRRKLGLSGAVPNAFARMRQQQTPHELLVSPVLFPRPTDWPDYCRVVGMPGSSGESELTPDLDQWLSEGDKPVFFGFGSMSVPDPAALMELIAAVANRLGVRALVGAGWTELPLGANSDRTIFVARSIDYARVLPRCTAAVHHGGSGTTHDVARAGIPAVLTSVGGDQPLWGGRIEDLGIGVTFPFRNMTADRLHDALSTVTADRYQERAKTIGHAMAEEDGTVQISDTVERLMGEICV</sequence>
<dbReference type="AlphaFoldDB" id="A0AAW6LP70"/>
<dbReference type="GO" id="GO:0016758">
    <property type="term" value="F:hexosyltransferase activity"/>
    <property type="evidence" value="ECO:0007669"/>
    <property type="project" value="InterPro"/>
</dbReference>
<dbReference type="GO" id="GO:0008194">
    <property type="term" value="F:UDP-glycosyltransferase activity"/>
    <property type="evidence" value="ECO:0007669"/>
    <property type="project" value="InterPro"/>
</dbReference>
<dbReference type="Gene3D" id="3.40.50.2000">
    <property type="entry name" value="Glycogen Phosphorylase B"/>
    <property type="match status" value="2"/>
</dbReference>
<dbReference type="PANTHER" id="PTHR48050:SF13">
    <property type="entry name" value="STEROL 3-BETA-GLUCOSYLTRANSFERASE UGT80A2"/>
    <property type="match status" value="1"/>
</dbReference>
<dbReference type="GO" id="GO:0005975">
    <property type="term" value="P:carbohydrate metabolic process"/>
    <property type="evidence" value="ECO:0007669"/>
    <property type="project" value="InterPro"/>
</dbReference>